<dbReference type="Pfam" id="PF00023">
    <property type="entry name" value="Ank"/>
    <property type="match status" value="1"/>
</dbReference>
<keyword evidence="1" id="KW-0677">Repeat</keyword>
<keyword evidence="2" id="KW-0040">ANK repeat</keyword>
<accession>A0A6C0AIW0</accession>
<feature type="region of interest" description="Disordered" evidence="3">
    <location>
        <begin position="702"/>
        <end position="729"/>
    </location>
</feature>
<protein>
    <submittedName>
        <fullName evidence="4">Uncharacterized protein</fullName>
    </submittedName>
</protein>
<dbReference type="InterPro" id="IPR002110">
    <property type="entry name" value="Ankyrin_rpt"/>
</dbReference>
<name>A0A6C0AIW0_9ZZZZ</name>
<feature type="compositionally biased region" description="Basic residues" evidence="3">
    <location>
        <begin position="705"/>
        <end position="729"/>
    </location>
</feature>
<proteinExistence type="predicted"/>
<dbReference type="PROSITE" id="PS50088">
    <property type="entry name" value="ANK_REPEAT"/>
    <property type="match status" value="7"/>
</dbReference>
<dbReference type="SUPFAM" id="SSF48403">
    <property type="entry name" value="Ankyrin repeat"/>
    <property type="match status" value="1"/>
</dbReference>
<evidence type="ECO:0000256" key="2">
    <source>
        <dbReference type="ARBA" id="ARBA00023043"/>
    </source>
</evidence>
<dbReference type="PROSITE" id="PS50297">
    <property type="entry name" value="ANK_REP_REGION"/>
    <property type="match status" value="6"/>
</dbReference>
<dbReference type="GO" id="GO:0070531">
    <property type="term" value="C:BRCA1-A complex"/>
    <property type="evidence" value="ECO:0007669"/>
    <property type="project" value="TreeGrafter"/>
</dbReference>
<dbReference type="Gene3D" id="1.25.40.20">
    <property type="entry name" value="Ankyrin repeat-containing domain"/>
    <property type="match status" value="3"/>
</dbReference>
<dbReference type="AlphaFoldDB" id="A0A6C0AIW0"/>
<dbReference type="GO" id="GO:0004842">
    <property type="term" value="F:ubiquitin-protein transferase activity"/>
    <property type="evidence" value="ECO:0007669"/>
    <property type="project" value="TreeGrafter"/>
</dbReference>
<evidence type="ECO:0000313" key="4">
    <source>
        <dbReference type="EMBL" id="QHS79393.1"/>
    </source>
</evidence>
<feature type="compositionally biased region" description="Basic residues" evidence="3">
    <location>
        <begin position="1"/>
        <end position="15"/>
    </location>
</feature>
<dbReference type="PANTHER" id="PTHR24171:SF8">
    <property type="entry name" value="BRCA1-ASSOCIATED RING DOMAIN PROTEIN 1"/>
    <property type="match status" value="1"/>
</dbReference>
<dbReference type="PANTHER" id="PTHR24171">
    <property type="entry name" value="ANKYRIN REPEAT DOMAIN-CONTAINING PROTEIN 39-RELATED"/>
    <property type="match status" value="1"/>
</dbReference>
<feature type="region of interest" description="Disordered" evidence="3">
    <location>
        <begin position="1"/>
        <end position="21"/>
    </location>
</feature>
<dbReference type="Pfam" id="PF12796">
    <property type="entry name" value="Ank_2"/>
    <property type="match status" value="3"/>
</dbReference>
<dbReference type="InterPro" id="IPR036770">
    <property type="entry name" value="Ankyrin_rpt-contain_sf"/>
</dbReference>
<evidence type="ECO:0000256" key="1">
    <source>
        <dbReference type="ARBA" id="ARBA00022737"/>
    </source>
</evidence>
<organism evidence="4">
    <name type="scientific">viral metagenome</name>
    <dbReference type="NCBI Taxonomy" id="1070528"/>
    <lineage>
        <taxon>unclassified sequences</taxon>
        <taxon>metagenomes</taxon>
        <taxon>organismal metagenomes</taxon>
    </lineage>
</organism>
<dbReference type="SMART" id="SM00248">
    <property type="entry name" value="ANK"/>
    <property type="match status" value="9"/>
</dbReference>
<reference evidence="4" key="1">
    <citation type="journal article" date="2020" name="Nature">
        <title>Giant virus diversity and host interactions through global metagenomics.</title>
        <authorList>
            <person name="Schulz F."/>
            <person name="Roux S."/>
            <person name="Paez-Espino D."/>
            <person name="Jungbluth S."/>
            <person name="Walsh D.A."/>
            <person name="Denef V.J."/>
            <person name="McMahon K.D."/>
            <person name="Konstantinidis K.T."/>
            <person name="Eloe-Fadrosh E.A."/>
            <person name="Kyrpides N.C."/>
            <person name="Woyke T."/>
        </authorList>
    </citation>
    <scope>NUCLEOTIDE SEQUENCE</scope>
    <source>
        <strain evidence="4">GVMAG-S-1035237-23</strain>
    </source>
</reference>
<dbReference type="GO" id="GO:0085020">
    <property type="term" value="P:protein K6-linked ubiquitination"/>
    <property type="evidence" value="ECO:0007669"/>
    <property type="project" value="TreeGrafter"/>
</dbReference>
<sequence>MGRTTRRKKNRRKVLRGGGPNEDLLEAAQSGNLDALKAALDAGADINAGKNNLGPSSLFIASSEGHLDIVKELLSRGAIINMLDMLSGRTALTVAITNNHLEVVRELLDRGANIEGRDMYGTTALMSAVGGNRIDIVKELLNRGANFNVAEKSTGDTVLYNASQQRFLDIVKELLNRGADVNLANKKGRSPLHVTDNLEIVKELLNRGADVNLADKNGSSPLHLTENLDIVKELLNRGANIEAVNKWGMTPLLVFAHDGIITIVKELLDRGANIEAANIHGNTSLISAAATGLFDIVKLLLEKGANINAKNLKNLTAYDLATSDEIRDLIRPPKPEVDEMWGGFTQDDFVMFEQIFGDTQAASDFSICPVCHSQAHRADGCMFMHHKCTSLNPPGLDKTLYEKYLTPGYSQIYWCTVCGRICNDHLHKNIGPIDGRVPGNSPQPNTNEQFFGNDCRGIGGGGLVEKLARFNAILKTAHEMQPDAGKITVREAKKRLVKAAWEAPLTMDKAALEAQLASKTFPTPLSLFPTTSAPVAAVAPEVPAPNIPYPDITNPDLLPIVYPTGDDATLLDEVPNAVQFRHKKADGVVNVHNEELIGLENLMINVLQNDRNKNFASAVFGECWNSGGGCTAKLYPDEIQDAINKSTLTPEIKAQYETILADYRVKFNRKFKVGGEKRGGGLELRATQMFPLATDALADCPLPKKSGKRLTRRKLRKPKRKTGKRKTRK</sequence>
<dbReference type="PRINTS" id="PR01415">
    <property type="entry name" value="ANKYRIN"/>
</dbReference>
<dbReference type="EMBL" id="MN740642">
    <property type="protein sequence ID" value="QHS79393.1"/>
    <property type="molecule type" value="Genomic_DNA"/>
</dbReference>
<dbReference type="GO" id="GO:0031436">
    <property type="term" value="C:BRCA1-BARD1 complex"/>
    <property type="evidence" value="ECO:0007669"/>
    <property type="project" value="TreeGrafter"/>
</dbReference>
<evidence type="ECO:0000256" key="3">
    <source>
        <dbReference type="SAM" id="MobiDB-lite"/>
    </source>
</evidence>